<dbReference type="Gene3D" id="3.40.50.1820">
    <property type="entry name" value="alpha/beta hydrolase"/>
    <property type="match status" value="1"/>
</dbReference>
<protein>
    <recommendedName>
        <fullName evidence="3">MFS transporter</fullName>
    </recommendedName>
</protein>
<keyword evidence="1" id="KW-0812">Transmembrane</keyword>
<dbReference type="PANTHER" id="PTHR33428">
    <property type="entry name" value="CHLOROPHYLLASE-2, CHLOROPLASTIC"/>
    <property type="match status" value="1"/>
</dbReference>
<gene>
    <name evidence="2" type="ORF">BBD41_01935</name>
</gene>
<dbReference type="PANTHER" id="PTHR33428:SF2">
    <property type="entry name" value="CHLOROPHYLLASE-2"/>
    <property type="match status" value="1"/>
</dbReference>
<keyword evidence="1" id="KW-0472">Membrane</keyword>
<keyword evidence="1" id="KW-1133">Transmembrane helix</keyword>
<organism evidence="2">
    <name type="scientific">Paenibacillus ihbetae</name>
    <dbReference type="NCBI Taxonomy" id="1870820"/>
    <lineage>
        <taxon>Bacteria</taxon>
        <taxon>Bacillati</taxon>
        <taxon>Bacillota</taxon>
        <taxon>Bacilli</taxon>
        <taxon>Bacillales</taxon>
        <taxon>Paenibacillaceae</taxon>
        <taxon>Paenibacillus</taxon>
    </lineage>
</organism>
<dbReference type="GO" id="GO:0047746">
    <property type="term" value="F:chlorophyllase activity"/>
    <property type="evidence" value="ECO:0007669"/>
    <property type="project" value="TreeGrafter"/>
</dbReference>
<feature type="transmembrane region" description="Helical" evidence="1">
    <location>
        <begin position="61"/>
        <end position="84"/>
    </location>
</feature>
<reference evidence="2" key="1">
    <citation type="submission" date="2016-08" db="EMBL/GenBank/DDBJ databases">
        <title>Complete Genome Seqeunce of Paenibacillus sp. nov. IHBB 9852 from high altitute lake of Indian trans-Himalayas.</title>
        <authorList>
            <person name="Kiran S."/>
            <person name="Swarnkar M.K."/>
            <person name="Rana A."/>
            <person name="Tewari R."/>
            <person name="Gulati A."/>
        </authorList>
    </citation>
    <scope>NUCLEOTIDE SEQUENCE [LARGE SCALE GENOMIC DNA]</scope>
    <source>
        <strain evidence="2">IHBB 9852</strain>
    </source>
</reference>
<proteinExistence type="predicted"/>
<dbReference type="Pfam" id="PF07224">
    <property type="entry name" value="Chlorophyllase"/>
    <property type="match status" value="1"/>
</dbReference>
<sequence length="753" mass="84041">METQEEKKTEKGPILIRSMITCRKRIKPLTAGWKGASLGLGLIALILFLIQARYLLTGQGFVRFFTGTFLFVLAASLISGLAALLLHGVKKLPSRYIWILLYSLIMLLFCFIGPLEVSVVFIVLFAVVFSMFGALVYNFATGRYKQASKTRKIGAVACLSLIAFVIGSGSFWLIRAGDEAAPDVTLKQLKTSARYEGTAMKNPAERGEYPVKVLLYGSPDNYRKEFNQSGSLTTKTVDASEFVDKWSSVRTKSLGFGPDAMPLNGKVWYPEGEGAFPLVLIVHGNHLMNDYSDAGYDYLGKLLASKGYIFVSVDENFLNFSPYEDLFLISPLLNENPARGLLLLEHLKTWKGWNSDPNHPFYQKVDMERIALIGHSRGGEAVAIAAAFNKLPNHPDRGHIKWDYNFSIRSLVSIAGTDGQYKPQGKPLPLKDVNYLALHGAHDMDVSSLDGAKQYHRIRYEEGTDYMKALVYIYGANHGQFNGGWGRGDVAGLGNQLFNVRQIMPRDEQEAIAKVFISSFLDATLKDQGQYREVFRDLGYAKEWLPDNLYVGNYNDSQTILLADFQEDIDLQSTTISGGSLLGENLQQWKEEKVRVKMGEADYSAVRLGWNSIKASAEPAAYTVTLPERGVKTGEGSSIVFSLADARRKEENGDPKELINFTITVEDKKGRQASLPLSHISKLPPVIKGKLLKWPLSNFGETSEPVFQSYDFELGDFKKMNPDFNPEQLTKIRLQFNLTKRGTILLNEVGIRP</sequence>
<dbReference type="GO" id="GO:0015996">
    <property type="term" value="P:chlorophyll catabolic process"/>
    <property type="evidence" value="ECO:0007669"/>
    <property type="project" value="TreeGrafter"/>
</dbReference>
<dbReference type="KEGG" id="pib:BBD41_01935"/>
<evidence type="ECO:0000256" key="1">
    <source>
        <dbReference type="SAM" id="Phobius"/>
    </source>
</evidence>
<dbReference type="AlphaFoldDB" id="A0A1B2DUP8"/>
<name>A0A1B2DUP8_9BACL</name>
<dbReference type="InterPro" id="IPR017395">
    <property type="entry name" value="Chlorophyllase-like"/>
</dbReference>
<feature type="transmembrane region" description="Helical" evidence="1">
    <location>
        <begin position="121"/>
        <end position="141"/>
    </location>
</feature>
<feature type="transmembrane region" description="Helical" evidence="1">
    <location>
        <begin position="96"/>
        <end position="115"/>
    </location>
</feature>
<evidence type="ECO:0000313" key="2">
    <source>
        <dbReference type="EMBL" id="ANY71436.1"/>
    </source>
</evidence>
<feature type="transmembrane region" description="Helical" evidence="1">
    <location>
        <begin position="153"/>
        <end position="174"/>
    </location>
</feature>
<dbReference type="EMBL" id="CP016809">
    <property type="protein sequence ID" value="ANY71436.1"/>
    <property type="molecule type" value="Genomic_DNA"/>
</dbReference>
<accession>A0A1B2DUP8</accession>
<dbReference type="InterPro" id="IPR029058">
    <property type="entry name" value="AB_hydrolase_fold"/>
</dbReference>
<feature type="transmembrane region" description="Helical" evidence="1">
    <location>
        <begin position="33"/>
        <end position="55"/>
    </location>
</feature>
<evidence type="ECO:0008006" key="3">
    <source>
        <dbReference type="Google" id="ProtNLM"/>
    </source>
</evidence>
<dbReference type="SUPFAM" id="SSF53474">
    <property type="entry name" value="alpha/beta-Hydrolases"/>
    <property type="match status" value="1"/>
</dbReference>